<protein>
    <submittedName>
        <fullName evidence="1">Uncharacterized protein</fullName>
    </submittedName>
</protein>
<gene>
    <name evidence="1" type="ORF">NEZAVI_LOCUS12918</name>
</gene>
<proteinExistence type="predicted"/>
<organism evidence="1 2">
    <name type="scientific">Nezara viridula</name>
    <name type="common">Southern green stink bug</name>
    <name type="synonym">Cimex viridulus</name>
    <dbReference type="NCBI Taxonomy" id="85310"/>
    <lineage>
        <taxon>Eukaryota</taxon>
        <taxon>Metazoa</taxon>
        <taxon>Ecdysozoa</taxon>
        <taxon>Arthropoda</taxon>
        <taxon>Hexapoda</taxon>
        <taxon>Insecta</taxon>
        <taxon>Pterygota</taxon>
        <taxon>Neoptera</taxon>
        <taxon>Paraneoptera</taxon>
        <taxon>Hemiptera</taxon>
        <taxon>Heteroptera</taxon>
        <taxon>Panheteroptera</taxon>
        <taxon>Pentatomomorpha</taxon>
        <taxon>Pentatomoidea</taxon>
        <taxon>Pentatomidae</taxon>
        <taxon>Pentatominae</taxon>
        <taxon>Nezara</taxon>
    </lineage>
</organism>
<dbReference type="EMBL" id="OV725082">
    <property type="protein sequence ID" value="CAH1404518.1"/>
    <property type="molecule type" value="Genomic_DNA"/>
</dbReference>
<dbReference type="Proteomes" id="UP001152798">
    <property type="component" value="Chromosome 6"/>
</dbReference>
<evidence type="ECO:0000313" key="1">
    <source>
        <dbReference type="EMBL" id="CAH1404518.1"/>
    </source>
</evidence>
<dbReference type="OrthoDB" id="10462519at2759"/>
<sequence>MKLIKDNPFKALTSVEHMILNTQIVKMASFSYICVLLILLPTQQSAVEHEESATSFVEKAYEEDVGIPEDYWVETHQDETTPSPQVHRHKMGDTLRPFICLWLGIGYRAIPLSHKKTGWKIEAKDCQQSFRKVSDEDGVKCDRVRLVNHMLP</sequence>
<accession>A0A9P0HKW7</accession>
<reference evidence="1" key="1">
    <citation type="submission" date="2022-01" db="EMBL/GenBank/DDBJ databases">
        <authorList>
            <person name="King R."/>
        </authorList>
    </citation>
    <scope>NUCLEOTIDE SEQUENCE</scope>
</reference>
<evidence type="ECO:0000313" key="2">
    <source>
        <dbReference type="Proteomes" id="UP001152798"/>
    </source>
</evidence>
<dbReference type="AlphaFoldDB" id="A0A9P0HKW7"/>
<name>A0A9P0HKW7_NEZVI</name>
<keyword evidence="2" id="KW-1185">Reference proteome</keyword>